<feature type="compositionally biased region" description="Low complexity" evidence="1">
    <location>
        <begin position="61"/>
        <end position="75"/>
    </location>
</feature>
<gene>
    <name evidence="2" type="ORF">QR98_0098400</name>
</gene>
<dbReference type="Proteomes" id="UP000616769">
    <property type="component" value="Unassembled WGS sequence"/>
</dbReference>
<comment type="caution">
    <text evidence="2">The sequence shown here is derived from an EMBL/GenBank/DDBJ whole genome shotgun (WGS) entry which is preliminary data.</text>
</comment>
<evidence type="ECO:0000313" key="2">
    <source>
        <dbReference type="EMBL" id="KPM11270.1"/>
    </source>
</evidence>
<accession>A0A132ALF1</accession>
<reference evidence="2 3" key="1">
    <citation type="journal article" date="2015" name="Parasit. Vectors">
        <title>Draft genome of the scabies mite.</title>
        <authorList>
            <person name="Rider S.D.Jr."/>
            <person name="Morgan M.S."/>
            <person name="Arlian L.G."/>
        </authorList>
    </citation>
    <scope>NUCLEOTIDE SEQUENCE [LARGE SCALE GENOMIC DNA]</scope>
    <source>
        <strain evidence="2">Arlian Lab</strain>
    </source>
</reference>
<dbReference type="EMBL" id="JXLN01016809">
    <property type="protein sequence ID" value="KPM11270.1"/>
    <property type="molecule type" value="Genomic_DNA"/>
</dbReference>
<sequence>MFLNKKSDHHEIYQTVFRYAIKFFNTRKLNSNRMFDSGQNHQHHPQQDPFHHHHHHHHHQQQQQQNTQKKQNFFHDGPSSMIAFSSMNRSNQNKQIVSSSQSQNNYFLSRKTLEPILSSRNVQMIPSISYIDLDDPYEVIQECKRNQCSRYQLLNQNDCNETTEKKIISLFHSSINSISKIIVDRRSISCLSNFRN</sequence>
<evidence type="ECO:0000256" key="1">
    <source>
        <dbReference type="SAM" id="MobiDB-lite"/>
    </source>
</evidence>
<name>A0A132ALF1_SARSC</name>
<dbReference type="VEuPathDB" id="VectorBase:SSCA010209"/>
<feature type="region of interest" description="Disordered" evidence="1">
    <location>
        <begin position="33"/>
        <end position="75"/>
    </location>
</feature>
<proteinExistence type="predicted"/>
<protein>
    <submittedName>
        <fullName evidence="2">Uncharacterized protein</fullName>
    </submittedName>
</protein>
<feature type="compositionally biased region" description="Basic residues" evidence="1">
    <location>
        <begin position="51"/>
        <end position="60"/>
    </location>
</feature>
<organism evidence="2 3">
    <name type="scientific">Sarcoptes scabiei</name>
    <name type="common">Itch mite</name>
    <name type="synonym">Acarus scabiei</name>
    <dbReference type="NCBI Taxonomy" id="52283"/>
    <lineage>
        <taxon>Eukaryota</taxon>
        <taxon>Metazoa</taxon>
        <taxon>Ecdysozoa</taxon>
        <taxon>Arthropoda</taxon>
        <taxon>Chelicerata</taxon>
        <taxon>Arachnida</taxon>
        <taxon>Acari</taxon>
        <taxon>Acariformes</taxon>
        <taxon>Sarcoptiformes</taxon>
        <taxon>Astigmata</taxon>
        <taxon>Psoroptidia</taxon>
        <taxon>Sarcoptoidea</taxon>
        <taxon>Sarcoptidae</taxon>
        <taxon>Sarcoptinae</taxon>
        <taxon>Sarcoptes</taxon>
    </lineage>
</organism>
<evidence type="ECO:0000313" key="3">
    <source>
        <dbReference type="Proteomes" id="UP000616769"/>
    </source>
</evidence>
<dbReference type="OrthoDB" id="5984008at2759"/>
<dbReference type="AlphaFoldDB" id="A0A132ALF1"/>